<feature type="transmembrane region" description="Helical" evidence="6">
    <location>
        <begin position="202"/>
        <end position="222"/>
    </location>
</feature>
<feature type="transmembrane region" description="Helical" evidence="6">
    <location>
        <begin position="734"/>
        <end position="757"/>
    </location>
</feature>
<dbReference type="PANTHER" id="PTHR13145:SF3">
    <property type="entry name" value="RING_FYVE_PHD ZINC FINGER SUPERFAMILY PROTEIN"/>
    <property type="match status" value="1"/>
</dbReference>
<dbReference type="GO" id="GO:0008270">
    <property type="term" value="F:zinc ion binding"/>
    <property type="evidence" value="ECO:0007669"/>
    <property type="project" value="UniProtKB-KW"/>
</dbReference>
<feature type="transmembrane region" description="Helical" evidence="6">
    <location>
        <begin position="689"/>
        <end position="714"/>
    </location>
</feature>
<dbReference type="Pfam" id="PF23113">
    <property type="entry name" value="MARCHF6_C"/>
    <property type="match status" value="1"/>
</dbReference>
<evidence type="ECO:0000256" key="1">
    <source>
        <dbReference type="ARBA" id="ARBA00022723"/>
    </source>
</evidence>
<feature type="transmembrane region" description="Helical" evidence="6">
    <location>
        <begin position="603"/>
        <end position="624"/>
    </location>
</feature>
<dbReference type="SMART" id="SM00744">
    <property type="entry name" value="RINGv"/>
    <property type="match status" value="1"/>
</dbReference>
<dbReference type="Pfam" id="PF12906">
    <property type="entry name" value="RINGv"/>
    <property type="match status" value="1"/>
</dbReference>
<keyword evidence="2 4" id="KW-0863">Zinc-finger</keyword>
<evidence type="ECO:0008006" key="11">
    <source>
        <dbReference type="Google" id="ProtNLM"/>
    </source>
</evidence>
<feature type="domain" description="RING-CH-type" evidence="8">
    <location>
        <begin position="24"/>
        <end position="85"/>
    </location>
</feature>
<keyword evidence="10" id="KW-1185">Reference proteome</keyword>
<feature type="transmembrane region" description="Helical" evidence="6">
    <location>
        <begin position="149"/>
        <end position="172"/>
    </location>
</feature>
<evidence type="ECO:0000256" key="5">
    <source>
        <dbReference type="SAM" id="MobiDB-lite"/>
    </source>
</evidence>
<proteinExistence type="predicted"/>
<dbReference type="InterPro" id="IPR011016">
    <property type="entry name" value="Znf_RING-CH"/>
</dbReference>
<protein>
    <recommendedName>
        <fullName evidence="11">RING-CH-type domain-containing protein</fullName>
    </recommendedName>
</protein>
<feature type="domain" description="RING-type" evidence="7">
    <location>
        <begin position="32"/>
        <end position="79"/>
    </location>
</feature>
<keyword evidence="6" id="KW-0812">Transmembrane</keyword>
<feature type="compositionally biased region" description="Acidic residues" evidence="5">
    <location>
        <begin position="20"/>
        <end position="29"/>
    </location>
</feature>
<dbReference type="PROSITE" id="PS50089">
    <property type="entry name" value="ZF_RING_2"/>
    <property type="match status" value="1"/>
</dbReference>
<organism evidence="9 10">
    <name type="scientific">Eruca vesicaria subsp. sativa</name>
    <name type="common">Garden rocket</name>
    <name type="synonym">Eruca sativa</name>
    <dbReference type="NCBI Taxonomy" id="29727"/>
    <lineage>
        <taxon>Eukaryota</taxon>
        <taxon>Viridiplantae</taxon>
        <taxon>Streptophyta</taxon>
        <taxon>Embryophyta</taxon>
        <taxon>Tracheophyta</taxon>
        <taxon>Spermatophyta</taxon>
        <taxon>Magnoliopsida</taxon>
        <taxon>eudicotyledons</taxon>
        <taxon>Gunneridae</taxon>
        <taxon>Pentapetalae</taxon>
        <taxon>rosids</taxon>
        <taxon>malvids</taxon>
        <taxon>Brassicales</taxon>
        <taxon>Brassicaceae</taxon>
        <taxon>Brassiceae</taxon>
        <taxon>Eruca</taxon>
    </lineage>
</organism>
<keyword evidence="6" id="KW-1133">Transmembrane helix</keyword>
<sequence length="821" mass="94192">MDIFPADIEDGGYGQALPTEESDKDDDGGDLCRICRSPEGPDDPLRYPCACRGSIKYVHQECLRLWLNRRGNKQCEICRRSYSFVPVYSENAPERLPWHEFLRGLSRRSLRVAAYVFVSLFNAFCFSLHPWGRRMAIENQRVFQVSEMFAFLLAGSFYNAMIAYLWIMMVVLRPLLKDILRLLREIYGGILVVFAISFWVSFFFVLLPLVMGRLVVGLLLLIQRTGVATQLLSGDPLAQEPVFLGYLTMLSLSLAYLGRSFATLSRDTVQAIAKRLSTGFIRIAMTLPYFIWIRSAKMWKNLYMVNDGLVLCLKFGAFPMVLGCWFDFCTLPVLGTTVSERLEFFSEFPLVVMLHWSFGLLCLQGVFISMELIQKILQKRPFWFLLDVTDPTYKTTKLHLGQYLFALAFNGSLVVILVHLPILTITFISPSFFPIQLWFYDESFKLLPMVAYIAFARSGPMEWLVKIIQPAIEPIVHKWILTVSSWLQLSDFFLETHANQNVRPLFQPELEARGSWSHVYSIGEGSLVRFYGSQNDTTCEDDTDEDSCRFILLRIGLMLVLAALSLCLISTISMALPILVGRTFFHCISFIMIKFGIIKDDVYGFWIGCYILRKIYIGTSFILNHIRIRRTDLLLNLALLWMRNALLFSIWVSFIPTLLGLLIDLMIIIPLQVPLSQPPVYSLLRDWLIGLVLLHIWTYLTMFTRVNCFATAAWREKLKRIRSVGINRLPVKWLLGKVICPIINTLLTTLALPFLVAHSLFPLLQFSGAVNLAVQRLIWPVLLAIIILGFAAKLTLKLIHYIHSLEYDDRYMVGDRVADFV</sequence>
<dbReference type="Proteomes" id="UP001642260">
    <property type="component" value="Unassembled WGS sequence"/>
</dbReference>
<evidence type="ECO:0000256" key="2">
    <source>
        <dbReference type="ARBA" id="ARBA00022771"/>
    </source>
</evidence>
<dbReference type="PROSITE" id="PS51292">
    <property type="entry name" value="ZF_RING_CH"/>
    <property type="match status" value="1"/>
</dbReference>
<dbReference type="InterPro" id="IPR056521">
    <property type="entry name" value="MARCHF6-like_C"/>
</dbReference>
<dbReference type="InterPro" id="IPR001841">
    <property type="entry name" value="Znf_RING"/>
</dbReference>
<gene>
    <name evidence="9" type="ORF">ERUC_LOCUS32642</name>
</gene>
<keyword evidence="3" id="KW-0862">Zinc</keyword>
<feature type="transmembrane region" description="Helical" evidence="6">
    <location>
        <begin position="242"/>
        <end position="259"/>
    </location>
</feature>
<keyword evidence="6" id="KW-0472">Membrane</keyword>
<feature type="transmembrane region" description="Helical" evidence="6">
    <location>
        <begin position="348"/>
        <end position="370"/>
    </location>
</feature>
<evidence type="ECO:0000259" key="7">
    <source>
        <dbReference type="PROSITE" id="PS50089"/>
    </source>
</evidence>
<dbReference type="CDD" id="cd16702">
    <property type="entry name" value="RING_CH-C4HC3_MARCH6"/>
    <property type="match status" value="1"/>
</dbReference>
<evidence type="ECO:0000256" key="4">
    <source>
        <dbReference type="PROSITE-ProRule" id="PRU00175"/>
    </source>
</evidence>
<feature type="transmembrane region" description="Helical" evidence="6">
    <location>
        <begin position="645"/>
        <end position="669"/>
    </location>
</feature>
<evidence type="ECO:0000256" key="3">
    <source>
        <dbReference type="ARBA" id="ARBA00022833"/>
    </source>
</evidence>
<feature type="transmembrane region" description="Helical" evidence="6">
    <location>
        <begin position="279"/>
        <end position="296"/>
    </location>
</feature>
<feature type="transmembrane region" description="Helical" evidence="6">
    <location>
        <begin position="403"/>
        <end position="428"/>
    </location>
</feature>
<dbReference type="Gene3D" id="3.30.40.10">
    <property type="entry name" value="Zinc/RING finger domain, C3HC4 (zinc finger)"/>
    <property type="match status" value="1"/>
</dbReference>
<evidence type="ECO:0000313" key="10">
    <source>
        <dbReference type="Proteomes" id="UP001642260"/>
    </source>
</evidence>
<feature type="transmembrane region" description="Helical" evidence="6">
    <location>
        <begin position="777"/>
        <end position="796"/>
    </location>
</feature>
<dbReference type="PANTHER" id="PTHR13145">
    <property type="entry name" value="SSM4 PROTEIN"/>
    <property type="match status" value="1"/>
</dbReference>
<feature type="transmembrane region" description="Helical" evidence="6">
    <location>
        <begin position="551"/>
        <end position="572"/>
    </location>
</feature>
<feature type="transmembrane region" description="Helical" evidence="6">
    <location>
        <begin position="112"/>
        <end position="129"/>
    </location>
</feature>
<evidence type="ECO:0000259" key="8">
    <source>
        <dbReference type="PROSITE" id="PS51292"/>
    </source>
</evidence>
<keyword evidence="1" id="KW-0479">Metal-binding</keyword>
<reference evidence="9 10" key="1">
    <citation type="submission" date="2022-03" db="EMBL/GenBank/DDBJ databases">
        <authorList>
            <person name="Macdonald S."/>
            <person name="Ahmed S."/>
            <person name="Newling K."/>
        </authorList>
    </citation>
    <scope>NUCLEOTIDE SEQUENCE [LARGE SCALE GENOMIC DNA]</scope>
</reference>
<comment type="caution">
    <text evidence="9">The sequence shown here is derived from an EMBL/GenBank/DDBJ whole genome shotgun (WGS) entry which is preliminary data.</text>
</comment>
<dbReference type="SUPFAM" id="SSF57850">
    <property type="entry name" value="RING/U-box"/>
    <property type="match status" value="1"/>
</dbReference>
<evidence type="ECO:0000313" key="9">
    <source>
        <dbReference type="EMBL" id="CAH8378016.1"/>
    </source>
</evidence>
<name>A0ABC8L6Y9_ERUVS</name>
<feature type="transmembrane region" description="Helical" evidence="6">
    <location>
        <begin position="579"/>
        <end position="597"/>
    </location>
</feature>
<evidence type="ECO:0000256" key="6">
    <source>
        <dbReference type="SAM" id="Phobius"/>
    </source>
</evidence>
<feature type="region of interest" description="Disordered" evidence="5">
    <location>
        <begin position="1"/>
        <end position="29"/>
    </location>
</feature>
<dbReference type="AlphaFoldDB" id="A0ABC8L6Y9"/>
<accession>A0ABC8L6Y9</accession>
<dbReference type="InterPro" id="IPR013083">
    <property type="entry name" value="Znf_RING/FYVE/PHD"/>
</dbReference>
<feature type="transmembrane region" description="Helical" evidence="6">
    <location>
        <begin position="308"/>
        <end position="328"/>
    </location>
</feature>
<dbReference type="EMBL" id="CAKOAT010475153">
    <property type="protein sequence ID" value="CAH8378016.1"/>
    <property type="molecule type" value="Genomic_DNA"/>
</dbReference>